<dbReference type="Proteomes" id="UP000198688">
    <property type="component" value="Chromosome I"/>
</dbReference>
<evidence type="ECO:0000313" key="3">
    <source>
        <dbReference type="Proteomes" id="UP000198688"/>
    </source>
</evidence>
<dbReference type="AlphaFoldDB" id="A0A1H2CIN4"/>
<dbReference type="NCBIfam" id="NF038070">
    <property type="entry name" value="LmbU_fam_TF"/>
    <property type="match status" value="1"/>
</dbReference>
<evidence type="ECO:0000256" key="1">
    <source>
        <dbReference type="SAM" id="MobiDB-lite"/>
    </source>
</evidence>
<feature type="region of interest" description="Disordered" evidence="1">
    <location>
        <begin position="1"/>
        <end position="24"/>
    </location>
</feature>
<organism evidence="2 3">
    <name type="scientific">Actinoplanes derwentensis</name>
    <dbReference type="NCBI Taxonomy" id="113562"/>
    <lineage>
        <taxon>Bacteria</taxon>
        <taxon>Bacillati</taxon>
        <taxon>Actinomycetota</taxon>
        <taxon>Actinomycetes</taxon>
        <taxon>Micromonosporales</taxon>
        <taxon>Micromonosporaceae</taxon>
        <taxon>Actinoplanes</taxon>
    </lineage>
</organism>
<evidence type="ECO:0000313" key="2">
    <source>
        <dbReference type="EMBL" id="SDT70112.1"/>
    </source>
</evidence>
<feature type="region of interest" description="Disordered" evidence="1">
    <location>
        <begin position="161"/>
        <end position="181"/>
    </location>
</feature>
<sequence length="227" mass="25567">MQTVTNSTEPNRAAMAHVASPGATDESRRLGVQLYKSGLTFTSKPSLAAWEQVGANLFSFANSSSWWIADWLVYGESTFNGRYVEAAKRTSLSYQTLRNYTWVASRFPMSRRRHSLSFSHHLEVVSLERAEQDYWLRKAEELGWSRNKLRTELRASLMLRQGEQAQPDGPNPVEEGIAEPASAPDRRLLHLQLSADELAGFERAASKEREHVETWAAEVLRRAAAGS</sequence>
<protein>
    <submittedName>
        <fullName evidence="2">Uncharacterized protein</fullName>
    </submittedName>
</protein>
<reference evidence="2 3" key="1">
    <citation type="submission" date="2016-10" db="EMBL/GenBank/DDBJ databases">
        <authorList>
            <person name="de Groot N.N."/>
        </authorList>
    </citation>
    <scope>NUCLEOTIDE SEQUENCE [LARGE SCALE GENOMIC DNA]</scope>
    <source>
        <strain evidence="2 3">DSM 43941</strain>
    </source>
</reference>
<gene>
    <name evidence="2" type="ORF">SAMN04489716_5889</name>
</gene>
<keyword evidence="3" id="KW-1185">Reference proteome</keyword>
<accession>A0A1H2CIN4</accession>
<name>A0A1H2CIN4_9ACTN</name>
<dbReference type="InterPro" id="IPR049735">
    <property type="entry name" value="NovE/LmbU-like"/>
</dbReference>
<proteinExistence type="predicted"/>
<dbReference type="EMBL" id="LT629758">
    <property type="protein sequence ID" value="SDT70112.1"/>
    <property type="molecule type" value="Genomic_DNA"/>
</dbReference>
<feature type="compositionally biased region" description="Polar residues" evidence="1">
    <location>
        <begin position="1"/>
        <end position="10"/>
    </location>
</feature>